<reference evidence="2" key="1">
    <citation type="journal article" date="2019" name="Int. J. Syst. Evol. Microbiol.">
        <title>The Global Catalogue of Microorganisms (GCM) 10K type strain sequencing project: providing services to taxonomists for standard genome sequencing and annotation.</title>
        <authorList>
            <consortium name="The Broad Institute Genomics Platform"/>
            <consortium name="The Broad Institute Genome Sequencing Center for Infectious Disease"/>
            <person name="Wu L."/>
            <person name="Ma J."/>
        </authorList>
    </citation>
    <scope>NUCLEOTIDE SEQUENCE [LARGE SCALE GENOMIC DNA]</scope>
    <source>
        <strain evidence="2">JCM 18019</strain>
    </source>
</reference>
<organism evidence="1 2">
    <name type="scientific">Chryseobacterium ginsengisoli</name>
    <dbReference type="NCBI Taxonomy" id="363853"/>
    <lineage>
        <taxon>Bacteria</taxon>
        <taxon>Pseudomonadati</taxon>
        <taxon>Bacteroidota</taxon>
        <taxon>Flavobacteriia</taxon>
        <taxon>Flavobacteriales</taxon>
        <taxon>Weeksellaceae</taxon>
        <taxon>Chryseobacterium group</taxon>
        <taxon>Chryseobacterium</taxon>
    </lineage>
</organism>
<evidence type="ECO:0000313" key="2">
    <source>
        <dbReference type="Proteomes" id="UP001500353"/>
    </source>
</evidence>
<proteinExistence type="predicted"/>
<evidence type="ECO:0008006" key="3">
    <source>
        <dbReference type="Google" id="ProtNLM"/>
    </source>
</evidence>
<name>A0ABP9MTK7_9FLAO</name>
<dbReference type="EMBL" id="BAABHX010000010">
    <property type="protein sequence ID" value="GAA5101734.1"/>
    <property type="molecule type" value="Genomic_DNA"/>
</dbReference>
<accession>A0ABP9MTK7</accession>
<gene>
    <name evidence="1" type="ORF">GCM10023210_41940</name>
</gene>
<comment type="caution">
    <text evidence="1">The sequence shown here is derived from an EMBL/GenBank/DDBJ whole genome shotgun (WGS) entry which is preliminary data.</text>
</comment>
<dbReference type="RefSeq" id="WP_345208358.1">
    <property type="nucleotide sequence ID" value="NZ_BAABHX010000010.1"/>
</dbReference>
<sequence>MNDKPVWKTILSVAVCLLAVIRLAITCSKSSDRSSYSDTSYQNTNSIFERYGNNSKDIQGNDSKSNDLFYENYDSINKLNDAQKAIFRVVKVKSDTLVPIDITSKINVEPKSFIQKNHDDSLQIAVKLPDNTSIFLHSYSSKEDIMNNFKAVKQKRNIENIKVKVDDPDSKFVSYTYQYKGKKYNGCALLATESGQFTSFEFENSKLSKEELQAKAITFITQISK</sequence>
<protein>
    <recommendedName>
        <fullName evidence="3">Lipoprotein</fullName>
    </recommendedName>
</protein>
<evidence type="ECO:0000313" key="1">
    <source>
        <dbReference type="EMBL" id="GAA5101734.1"/>
    </source>
</evidence>
<dbReference type="Proteomes" id="UP001500353">
    <property type="component" value="Unassembled WGS sequence"/>
</dbReference>
<keyword evidence="2" id="KW-1185">Reference proteome</keyword>